<protein>
    <submittedName>
        <fullName evidence="1">Uncharacterized protein</fullName>
    </submittedName>
</protein>
<reference evidence="1" key="1">
    <citation type="submission" date="2021-03" db="EMBL/GenBank/DDBJ databases">
        <title>Evolutionary priming and transition to the ectomycorrhizal habit in an iconic lineage of mushroom-forming fungi: is preadaptation a requirement?</title>
        <authorList>
            <consortium name="DOE Joint Genome Institute"/>
            <person name="Looney B.P."/>
            <person name="Miyauchi S."/>
            <person name="Morin E."/>
            <person name="Drula E."/>
            <person name="Courty P.E."/>
            <person name="Chicoki N."/>
            <person name="Fauchery L."/>
            <person name="Kohler A."/>
            <person name="Kuo A."/>
            <person name="LaButti K."/>
            <person name="Pangilinan J."/>
            <person name="Lipzen A."/>
            <person name="Riley R."/>
            <person name="Andreopoulos W."/>
            <person name="He G."/>
            <person name="Johnson J."/>
            <person name="Barry K.W."/>
            <person name="Grigoriev I.V."/>
            <person name="Nagy L."/>
            <person name="Hibbett D."/>
            <person name="Henrissat B."/>
            <person name="Matheny P.B."/>
            <person name="Labbe J."/>
            <person name="Martin A.F."/>
        </authorList>
    </citation>
    <scope>NUCLEOTIDE SEQUENCE</scope>
    <source>
        <strain evidence="1">BPL698</strain>
    </source>
</reference>
<sequence>MSQVSALPSSSSYINDHTPGHSNSKPPDSATDPAELLRRAALSSRKLKRRKLDASASVASLSRPLSRRSIASTHSISLDYGQEEPSSTPTTSQPPPAAAPARAPTPTVSHRLGSPDRDVQRGGSAGAAPQTPLVDDASTREEGEISDDEDPPFRLPSKQIPAPVTAAGAAYADMKPEASGSVRSPPFGVASRSPSVRVEDSYQRANLLGSVTTPVRLPSIEAQPAALNSPSESITLETPDYVLDPDHVRPGLSLTQKQYDTVKEVILDILGYGVPPEYLVDCGISKEMIYYVFTELNLRLPSNLVTRGIHPYPPPLDVIESILRSQSGYPLSPSATVDSNAEGDTARPASVGHRNPSPCPPAPHESAATGVPQVAMTSTDGSLSASVLALSESTLTAIERQRKQELLARKAVQASRKRKEILPLSIARDSAASTNAASPGADVSAMSSASAVSVEDFFKSIELPLSGDFRDPDGAPGFPKHSSPEPMRVDEVIPGFGRSVVSEHAQPLPSVTKATAHRPSEDTSLPRSTSVEEFVEREKELPTHEATHALKDLPTRPRGDGTPATHLTREIEREPRRSSTTPQPTAPVPRRGAKRPVAADFDSEPMPKTYTPPVPSRASSDMGFGNGAGHHLNPHVRRKINGAMAGGFASLNSARRCVIDVSDSEDDTSEEETGSTAEAPRGPGPQGGESGGGPSSAGDSALALELEIERMRKMIREREETKLRKQAV</sequence>
<dbReference type="Proteomes" id="UP001207468">
    <property type="component" value="Unassembled WGS sequence"/>
</dbReference>
<comment type="caution">
    <text evidence="1">The sequence shown here is derived from an EMBL/GenBank/DDBJ whole genome shotgun (WGS) entry which is preliminary data.</text>
</comment>
<gene>
    <name evidence="1" type="ORF">F5148DRAFT_1281799</name>
</gene>
<dbReference type="EMBL" id="JAGFNK010000039">
    <property type="protein sequence ID" value="KAI9510601.1"/>
    <property type="molecule type" value="Genomic_DNA"/>
</dbReference>
<name>A0ACC0UH75_9AGAM</name>
<evidence type="ECO:0000313" key="2">
    <source>
        <dbReference type="Proteomes" id="UP001207468"/>
    </source>
</evidence>
<organism evidence="1 2">
    <name type="scientific">Russula earlei</name>
    <dbReference type="NCBI Taxonomy" id="71964"/>
    <lineage>
        <taxon>Eukaryota</taxon>
        <taxon>Fungi</taxon>
        <taxon>Dikarya</taxon>
        <taxon>Basidiomycota</taxon>
        <taxon>Agaricomycotina</taxon>
        <taxon>Agaricomycetes</taxon>
        <taxon>Russulales</taxon>
        <taxon>Russulaceae</taxon>
        <taxon>Russula</taxon>
    </lineage>
</organism>
<proteinExistence type="predicted"/>
<accession>A0ACC0UH75</accession>
<keyword evidence="2" id="KW-1185">Reference proteome</keyword>
<evidence type="ECO:0000313" key="1">
    <source>
        <dbReference type="EMBL" id="KAI9510601.1"/>
    </source>
</evidence>